<protein>
    <recommendedName>
        <fullName evidence="8">Polyprenyltransferase</fullName>
    </recommendedName>
</protein>
<dbReference type="GO" id="GO:0016020">
    <property type="term" value="C:membrane"/>
    <property type="evidence" value="ECO:0007669"/>
    <property type="project" value="UniProtKB-SubCell"/>
</dbReference>
<feature type="transmembrane region" description="Helical" evidence="5">
    <location>
        <begin position="178"/>
        <end position="195"/>
    </location>
</feature>
<evidence type="ECO:0000256" key="2">
    <source>
        <dbReference type="ARBA" id="ARBA00022692"/>
    </source>
</evidence>
<dbReference type="PANTHER" id="PTHR42723">
    <property type="entry name" value="CHLOROPHYLL SYNTHASE"/>
    <property type="match status" value="1"/>
</dbReference>
<feature type="transmembrane region" description="Helical" evidence="5">
    <location>
        <begin position="207"/>
        <end position="227"/>
    </location>
</feature>
<dbReference type="Pfam" id="PF01040">
    <property type="entry name" value="UbiA"/>
    <property type="match status" value="1"/>
</dbReference>
<keyword evidence="4 5" id="KW-0472">Membrane</keyword>
<evidence type="ECO:0000313" key="7">
    <source>
        <dbReference type="Proteomes" id="UP000003781"/>
    </source>
</evidence>
<dbReference type="InterPro" id="IPR050475">
    <property type="entry name" value="Prenyltransferase_related"/>
</dbReference>
<evidence type="ECO:0000256" key="5">
    <source>
        <dbReference type="SAM" id="Phobius"/>
    </source>
</evidence>
<evidence type="ECO:0000256" key="3">
    <source>
        <dbReference type="ARBA" id="ARBA00022989"/>
    </source>
</evidence>
<sequence>MQTQAIKSPSIWGYLQLMRPANIVTAWADILVGYAAAGGVSIMADVWAGNLTTDELTPLLWLLLATSGLYGGGVVFNDVFDLELDRVERPERPLPRGNVSLRAAIILGSGLLGIGILAAAQVGIVSAVIAIAVAMAALIYDGFGKHHQWLGPLNMGLCRGGNLLLGISVMPTMLSERWFLVFIPIVYIAAVTAVSQGEVQGGKQSTGLLAIILALLVVFGVLGLGTLEVYHWRYCFPFAVLFAWLVLPAFIKAAQDPSPMTVQKAVKSGVLSLIVLDSAVAAGFAGWIYGLAVLFLLILSRLLGNLFAVT</sequence>
<dbReference type="CDD" id="cd13964">
    <property type="entry name" value="PT_UbiA_1"/>
    <property type="match status" value="1"/>
</dbReference>
<comment type="caution">
    <text evidence="6">The sequence shown here is derived from an EMBL/GenBank/DDBJ whole genome shotgun (WGS) entry which is preliminary data.</text>
</comment>
<dbReference type="InterPro" id="IPR000537">
    <property type="entry name" value="UbiA_prenyltransferase"/>
</dbReference>
<dbReference type="eggNOG" id="COG0382">
    <property type="taxonomic scope" value="Bacteria"/>
</dbReference>
<feature type="transmembrane region" description="Helical" evidence="5">
    <location>
        <begin position="271"/>
        <end position="299"/>
    </location>
</feature>
<dbReference type="RefSeq" id="WP_008277382.1">
    <property type="nucleotide sequence ID" value="NZ_AAXW01000042.1"/>
</dbReference>
<feature type="transmembrane region" description="Helical" evidence="5">
    <location>
        <begin position="21"/>
        <end position="47"/>
    </location>
</feature>
<evidence type="ECO:0000256" key="1">
    <source>
        <dbReference type="ARBA" id="ARBA00004141"/>
    </source>
</evidence>
<gene>
    <name evidence="6" type="ORF">CY0110_09246</name>
</gene>
<dbReference type="InterPro" id="IPR044878">
    <property type="entry name" value="UbiA_sf"/>
</dbReference>
<feature type="transmembrane region" description="Helical" evidence="5">
    <location>
        <begin position="234"/>
        <end position="251"/>
    </location>
</feature>
<dbReference type="Proteomes" id="UP000003781">
    <property type="component" value="Unassembled WGS sequence"/>
</dbReference>
<proteinExistence type="predicted"/>
<evidence type="ECO:0008006" key="8">
    <source>
        <dbReference type="Google" id="ProtNLM"/>
    </source>
</evidence>
<accession>A3IVH2</accession>
<name>A3IVH2_9CHRO</name>
<dbReference type="PANTHER" id="PTHR42723:SF1">
    <property type="entry name" value="CHLOROPHYLL SYNTHASE, CHLOROPLASTIC"/>
    <property type="match status" value="1"/>
</dbReference>
<keyword evidence="7" id="KW-1185">Reference proteome</keyword>
<comment type="subcellular location">
    <subcellularLocation>
        <location evidence="1">Membrane</location>
        <topology evidence="1">Multi-pass membrane protein</topology>
    </subcellularLocation>
</comment>
<organism evidence="6 7">
    <name type="scientific">Crocosphaera chwakensis CCY0110</name>
    <dbReference type="NCBI Taxonomy" id="391612"/>
    <lineage>
        <taxon>Bacteria</taxon>
        <taxon>Bacillati</taxon>
        <taxon>Cyanobacteriota</taxon>
        <taxon>Cyanophyceae</taxon>
        <taxon>Oscillatoriophycideae</taxon>
        <taxon>Chroococcales</taxon>
        <taxon>Aphanothecaceae</taxon>
        <taxon>Crocosphaera</taxon>
        <taxon>Crocosphaera chwakensis</taxon>
    </lineage>
</organism>
<dbReference type="GO" id="GO:0016765">
    <property type="term" value="F:transferase activity, transferring alkyl or aryl (other than methyl) groups"/>
    <property type="evidence" value="ECO:0007669"/>
    <property type="project" value="InterPro"/>
</dbReference>
<reference evidence="6 7" key="1">
    <citation type="submission" date="2007-03" db="EMBL/GenBank/DDBJ databases">
        <authorList>
            <person name="Stal L."/>
            <person name="Ferriera S."/>
            <person name="Johnson J."/>
            <person name="Kravitz S."/>
            <person name="Beeson K."/>
            <person name="Sutton G."/>
            <person name="Rogers Y.-H."/>
            <person name="Friedman R."/>
            <person name="Frazier M."/>
            <person name="Venter J.C."/>
        </authorList>
    </citation>
    <scope>NUCLEOTIDE SEQUENCE [LARGE SCALE GENOMIC DNA]</scope>
    <source>
        <strain evidence="6 7">CCY0110</strain>
    </source>
</reference>
<feature type="transmembrane region" description="Helical" evidence="5">
    <location>
        <begin position="101"/>
        <end position="118"/>
    </location>
</feature>
<dbReference type="OrthoDB" id="508337at2"/>
<dbReference type="AlphaFoldDB" id="A3IVH2"/>
<evidence type="ECO:0000313" key="6">
    <source>
        <dbReference type="EMBL" id="EAZ89544.1"/>
    </source>
</evidence>
<feature type="transmembrane region" description="Helical" evidence="5">
    <location>
        <begin position="59"/>
        <end position="80"/>
    </location>
</feature>
<dbReference type="Gene3D" id="1.10.357.140">
    <property type="entry name" value="UbiA prenyltransferase"/>
    <property type="match status" value="1"/>
</dbReference>
<keyword evidence="3 5" id="KW-1133">Transmembrane helix</keyword>
<keyword evidence="2 5" id="KW-0812">Transmembrane</keyword>
<dbReference type="EMBL" id="AAXW01000042">
    <property type="protein sequence ID" value="EAZ89544.1"/>
    <property type="molecule type" value="Genomic_DNA"/>
</dbReference>
<dbReference type="NCBIfam" id="NF035940">
    <property type="entry name" value="prenyl_rel_EboC"/>
    <property type="match status" value="1"/>
</dbReference>
<evidence type="ECO:0000256" key="4">
    <source>
        <dbReference type="ARBA" id="ARBA00023136"/>
    </source>
</evidence>